<dbReference type="AlphaFoldDB" id="A0A562VBR1"/>
<evidence type="ECO:0000256" key="8">
    <source>
        <dbReference type="SAM" id="MobiDB-lite"/>
    </source>
</evidence>
<keyword evidence="3" id="KW-1003">Cell membrane</keyword>
<dbReference type="PANTHER" id="PTHR43744">
    <property type="entry name" value="ABC TRANSPORTER PERMEASE PROTEIN MG189-RELATED-RELATED"/>
    <property type="match status" value="1"/>
</dbReference>
<keyword evidence="4 7" id="KW-0812">Transmembrane</keyword>
<feature type="domain" description="ABC transmembrane type-1" evidence="9">
    <location>
        <begin position="96"/>
        <end position="290"/>
    </location>
</feature>
<evidence type="ECO:0000256" key="7">
    <source>
        <dbReference type="RuleBase" id="RU363032"/>
    </source>
</evidence>
<proteinExistence type="inferred from homology"/>
<keyword evidence="5 7" id="KW-1133">Transmembrane helix</keyword>
<evidence type="ECO:0000313" key="10">
    <source>
        <dbReference type="EMBL" id="TWJ15324.1"/>
    </source>
</evidence>
<dbReference type="SUPFAM" id="SSF161098">
    <property type="entry name" value="MetI-like"/>
    <property type="match status" value="1"/>
</dbReference>
<evidence type="ECO:0000256" key="3">
    <source>
        <dbReference type="ARBA" id="ARBA00022475"/>
    </source>
</evidence>
<organism evidence="10 11">
    <name type="scientific">Stackebrandtia albiflava</name>
    <dbReference type="NCBI Taxonomy" id="406432"/>
    <lineage>
        <taxon>Bacteria</taxon>
        <taxon>Bacillati</taxon>
        <taxon>Actinomycetota</taxon>
        <taxon>Actinomycetes</taxon>
        <taxon>Glycomycetales</taxon>
        <taxon>Glycomycetaceae</taxon>
        <taxon>Stackebrandtia</taxon>
    </lineage>
</organism>
<evidence type="ECO:0000256" key="2">
    <source>
        <dbReference type="ARBA" id="ARBA00022448"/>
    </source>
</evidence>
<accession>A0A562VBR1</accession>
<feature type="transmembrane region" description="Helical" evidence="7">
    <location>
        <begin position="164"/>
        <end position="187"/>
    </location>
</feature>
<protein>
    <submittedName>
        <fullName evidence="10">N-acetylglucosamine transport system permease protein</fullName>
    </submittedName>
</protein>
<comment type="caution">
    <text evidence="10">The sequence shown here is derived from an EMBL/GenBank/DDBJ whole genome shotgun (WGS) entry which is preliminary data.</text>
</comment>
<evidence type="ECO:0000256" key="5">
    <source>
        <dbReference type="ARBA" id="ARBA00022989"/>
    </source>
</evidence>
<dbReference type="OrthoDB" id="61122at2"/>
<dbReference type="RefSeq" id="WP_147133814.1">
    <property type="nucleotide sequence ID" value="NZ_BAABIJ010000001.1"/>
</dbReference>
<keyword evidence="6 7" id="KW-0472">Membrane</keyword>
<sequence length="304" mass="33090">MSMAPMPAVTEEPVTREEKPRAAKSAGDEGGKVLNAFSHGFLVLWAAMVILPVVWIIVNSFRPSGEIKSDPFGLPSELKWSNFSGAWVEANLGQYFVNTVVVLLMSVTGTMLLGAMAAYVLARYTFFGNRAIFLGFVAGMMFPVFLALFPLYKTMDNVGLKDTHFGLALVYIAYSMPFTVFFLTAFFRSLPTGVAEAAMIDGAGHYRLFFRVMLPMAKPGLISITIFNVIGQWNQFILPLVLMGRNPDGQVLSVGLSELVSEAGKQVDTGVLFAGMALAMLPVLIAYILFQRQIQAGMTAGALK</sequence>
<dbReference type="PANTHER" id="PTHR43744:SF8">
    <property type="entry name" value="SN-GLYCEROL-3-PHOSPHATE TRANSPORT SYSTEM PERMEASE PROTEIN UGPE"/>
    <property type="match status" value="1"/>
</dbReference>
<name>A0A562VBR1_9ACTN</name>
<evidence type="ECO:0000256" key="4">
    <source>
        <dbReference type="ARBA" id="ARBA00022692"/>
    </source>
</evidence>
<feature type="compositionally biased region" description="Basic and acidic residues" evidence="8">
    <location>
        <begin position="13"/>
        <end position="28"/>
    </location>
</feature>
<feature type="region of interest" description="Disordered" evidence="8">
    <location>
        <begin position="1"/>
        <end position="28"/>
    </location>
</feature>
<keyword evidence="2 7" id="KW-0813">Transport</keyword>
<dbReference type="GO" id="GO:0055085">
    <property type="term" value="P:transmembrane transport"/>
    <property type="evidence" value="ECO:0007669"/>
    <property type="project" value="InterPro"/>
</dbReference>
<dbReference type="InterPro" id="IPR000515">
    <property type="entry name" value="MetI-like"/>
</dbReference>
<feature type="transmembrane region" description="Helical" evidence="7">
    <location>
        <begin position="131"/>
        <end position="152"/>
    </location>
</feature>
<evidence type="ECO:0000256" key="1">
    <source>
        <dbReference type="ARBA" id="ARBA00004651"/>
    </source>
</evidence>
<dbReference type="Proteomes" id="UP000321617">
    <property type="component" value="Unassembled WGS sequence"/>
</dbReference>
<dbReference type="InterPro" id="IPR035906">
    <property type="entry name" value="MetI-like_sf"/>
</dbReference>
<feature type="transmembrane region" description="Helical" evidence="7">
    <location>
        <begin position="208"/>
        <end position="230"/>
    </location>
</feature>
<dbReference type="EMBL" id="VLLL01000005">
    <property type="protein sequence ID" value="TWJ15324.1"/>
    <property type="molecule type" value="Genomic_DNA"/>
</dbReference>
<dbReference type="GO" id="GO:0005886">
    <property type="term" value="C:plasma membrane"/>
    <property type="evidence" value="ECO:0007669"/>
    <property type="project" value="UniProtKB-SubCell"/>
</dbReference>
<feature type="transmembrane region" description="Helical" evidence="7">
    <location>
        <begin position="95"/>
        <end position="119"/>
    </location>
</feature>
<dbReference type="PROSITE" id="PS50928">
    <property type="entry name" value="ABC_TM1"/>
    <property type="match status" value="1"/>
</dbReference>
<feature type="transmembrane region" description="Helical" evidence="7">
    <location>
        <begin position="271"/>
        <end position="290"/>
    </location>
</feature>
<dbReference type="CDD" id="cd06261">
    <property type="entry name" value="TM_PBP2"/>
    <property type="match status" value="1"/>
</dbReference>
<evidence type="ECO:0000313" key="11">
    <source>
        <dbReference type="Proteomes" id="UP000321617"/>
    </source>
</evidence>
<comment type="similarity">
    <text evidence="7">Belongs to the binding-protein-dependent transport system permease family.</text>
</comment>
<evidence type="ECO:0000256" key="6">
    <source>
        <dbReference type="ARBA" id="ARBA00023136"/>
    </source>
</evidence>
<dbReference type="Gene3D" id="1.10.3720.10">
    <property type="entry name" value="MetI-like"/>
    <property type="match status" value="1"/>
</dbReference>
<reference evidence="10 11" key="1">
    <citation type="journal article" date="2013" name="Stand. Genomic Sci.">
        <title>Genomic Encyclopedia of Type Strains, Phase I: The one thousand microbial genomes (KMG-I) project.</title>
        <authorList>
            <person name="Kyrpides N.C."/>
            <person name="Woyke T."/>
            <person name="Eisen J.A."/>
            <person name="Garrity G."/>
            <person name="Lilburn T.G."/>
            <person name="Beck B.J."/>
            <person name="Whitman W.B."/>
            <person name="Hugenholtz P."/>
            <person name="Klenk H.P."/>
        </authorList>
    </citation>
    <scope>NUCLEOTIDE SEQUENCE [LARGE SCALE GENOMIC DNA]</scope>
    <source>
        <strain evidence="10 11">DSM 45044</strain>
    </source>
</reference>
<gene>
    <name evidence="10" type="ORF">LX16_1024</name>
</gene>
<keyword evidence="11" id="KW-1185">Reference proteome</keyword>
<comment type="subcellular location">
    <subcellularLocation>
        <location evidence="1 7">Cell membrane</location>
        <topology evidence="1 7">Multi-pass membrane protein</topology>
    </subcellularLocation>
</comment>
<evidence type="ECO:0000259" key="9">
    <source>
        <dbReference type="PROSITE" id="PS50928"/>
    </source>
</evidence>
<feature type="transmembrane region" description="Helical" evidence="7">
    <location>
        <begin position="41"/>
        <end position="58"/>
    </location>
</feature>
<dbReference type="Pfam" id="PF00528">
    <property type="entry name" value="BPD_transp_1"/>
    <property type="match status" value="1"/>
</dbReference>